<dbReference type="PANTHER" id="PTHR13420">
    <property type="entry name" value="UPF0235 PROTEIN C15ORF40"/>
    <property type="match status" value="1"/>
</dbReference>
<organism evidence="2 3">
    <name type="scientific">Candidatus Andersenbacteria bacterium RIFCSPHIGHO2_12_FULL_45_11b</name>
    <dbReference type="NCBI Taxonomy" id="1797282"/>
    <lineage>
        <taxon>Bacteria</taxon>
        <taxon>Candidatus Anderseniibacteriota</taxon>
    </lineage>
</organism>
<dbReference type="Pfam" id="PF02594">
    <property type="entry name" value="DUF167"/>
    <property type="match status" value="1"/>
</dbReference>
<protein>
    <submittedName>
        <fullName evidence="2">Uncharacterized protein</fullName>
    </submittedName>
</protein>
<dbReference type="EMBL" id="MHHS01000029">
    <property type="protein sequence ID" value="OGY36796.1"/>
    <property type="molecule type" value="Genomic_DNA"/>
</dbReference>
<accession>A0A1G1XA92</accession>
<dbReference type="SUPFAM" id="SSF69786">
    <property type="entry name" value="YggU-like"/>
    <property type="match status" value="1"/>
</dbReference>
<dbReference type="NCBIfam" id="TIGR00251">
    <property type="entry name" value="DUF167 family protein"/>
    <property type="match status" value="1"/>
</dbReference>
<dbReference type="AlphaFoldDB" id="A0A1G1XA92"/>
<name>A0A1G1XA92_9BACT</name>
<gene>
    <name evidence="2" type="ORF">A3E36_03850</name>
</gene>
<reference evidence="2 3" key="1">
    <citation type="journal article" date="2016" name="Nat. Commun.">
        <title>Thousands of microbial genomes shed light on interconnected biogeochemical processes in an aquifer system.</title>
        <authorList>
            <person name="Anantharaman K."/>
            <person name="Brown C.T."/>
            <person name="Hug L.A."/>
            <person name="Sharon I."/>
            <person name="Castelle C.J."/>
            <person name="Probst A.J."/>
            <person name="Thomas B.C."/>
            <person name="Singh A."/>
            <person name="Wilkins M.J."/>
            <person name="Karaoz U."/>
            <person name="Brodie E.L."/>
            <person name="Williams K.H."/>
            <person name="Hubbard S.S."/>
            <person name="Banfield J.F."/>
        </authorList>
    </citation>
    <scope>NUCLEOTIDE SEQUENCE [LARGE SCALE GENOMIC DNA]</scope>
</reference>
<dbReference type="GO" id="GO:0005737">
    <property type="term" value="C:cytoplasm"/>
    <property type="evidence" value="ECO:0007669"/>
    <property type="project" value="TreeGrafter"/>
</dbReference>
<dbReference type="SMART" id="SM01152">
    <property type="entry name" value="DUF167"/>
    <property type="match status" value="1"/>
</dbReference>
<comment type="similarity">
    <text evidence="1">Belongs to the UPF0235 family.</text>
</comment>
<dbReference type="InterPro" id="IPR003746">
    <property type="entry name" value="DUF167"/>
</dbReference>
<sequence length="73" mass="8015">MNIVVTAKTRAKKTNVEKIDDGHYRVSVKEMPVGGKANGAIIGALSEYFGVPKSHITLRLGKTSKEKLFRIDT</sequence>
<dbReference type="Proteomes" id="UP000177941">
    <property type="component" value="Unassembled WGS sequence"/>
</dbReference>
<comment type="caution">
    <text evidence="2">The sequence shown here is derived from an EMBL/GenBank/DDBJ whole genome shotgun (WGS) entry which is preliminary data.</text>
</comment>
<evidence type="ECO:0000256" key="1">
    <source>
        <dbReference type="ARBA" id="ARBA00010364"/>
    </source>
</evidence>
<dbReference type="Gene3D" id="3.30.1200.10">
    <property type="entry name" value="YggU-like"/>
    <property type="match status" value="1"/>
</dbReference>
<dbReference type="InterPro" id="IPR036591">
    <property type="entry name" value="YggU-like_sf"/>
</dbReference>
<proteinExistence type="inferred from homology"/>
<dbReference type="PANTHER" id="PTHR13420:SF7">
    <property type="entry name" value="UPF0235 PROTEIN C15ORF40"/>
    <property type="match status" value="1"/>
</dbReference>
<evidence type="ECO:0000313" key="3">
    <source>
        <dbReference type="Proteomes" id="UP000177941"/>
    </source>
</evidence>
<evidence type="ECO:0000313" key="2">
    <source>
        <dbReference type="EMBL" id="OGY36796.1"/>
    </source>
</evidence>